<feature type="domain" description="Penicillin-binding protein transpeptidase" evidence="25">
    <location>
        <begin position="406"/>
        <end position="645"/>
    </location>
</feature>
<evidence type="ECO:0000256" key="9">
    <source>
        <dbReference type="ARBA" id="ARBA00022670"/>
    </source>
</evidence>
<reference evidence="28 29" key="1">
    <citation type="submission" date="2016-12" db="EMBL/GenBank/DDBJ databases">
        <title>Genome sequencing of Methylocaldum marinum.</title>
        <authorList>
            <person name="Takeuchi M."/>
            <person name="Kamagata Y."/>
            <person name="Hiraoka S."/>
            <person name="Oshima K."/>
            <person name="Hattori M."/>
            <person name="Iwasaki W."/>
        </authorList>
    </citation>
    <scope>NUCLEOTIDE SEQUENCE [LARGE SCALE GENOMIC DNA]</scope>
    <source>
        <strain evidence="28 29">S8</strain>
    </source>
</reference>
<evidence type="ECO:0000259" key="27">
    <source>
        <dbReference type="Pfam" id="PF14814"/>
    </source>
</evidence>
<dbReference type="GO" id="GO:0009274">
    <property type="term" value="C:peptidoglycan-based cell wall"/>
    <property type="evidence" value="ECO:0007669"/>
    <property type="project" value="UniProtKB-UniRule"/>
</dbReference>
<comment type="similarity">
    <text evidence="4 23">In the C-terminal section; belongs to the transpeptidase family.</text>
</comment>
<comment type="catalytic activity">
    <reaction evidence="21">
        <text>[GlcNAc-(1-&gt;4)-Mur2Ac(oyl-L-Ala-gamma-D-Glu-L-Lys-D-Ala-D-Ala)](n)-di-trans,octa-cis-undecaprenyl diphosphate + beta-D-GlcNAc-(1-&gt;4)-Mur2Ac(oyl-L-Ala-gamma-D-Glu-L-Lys-D-Ala-D-Ala)-di-trans,octa-cis-undecaprenyl diphosphate = [GlcNAc-(1-&gt;4)-Mur2Ac(oyl-L-Ala-gamma-D-Glu-L-Lys-D-Ala-D-Ala)](n+1)-di-trans,octa-cis-undecaprenyl diphosphate + di-trans,octa-cis-undecaprenyl diphosphate + H(+)</text>
        <dbReference type="Rhea" id="RHEA:23708"/>
        <dbReference type="Rhea" id="RHEA-COMP:9602"/>
        <dbReference type="Rhea" id="RHEA-COMP:9603"/>
        <dbReference type="ChEBI" id="CHEBI:15378"/>
        <dbReference type="ChEBI" id="CHEBI:58405"/>
        <dbReference type="ChEBI" id="CHEBI:60033"/>
        <dbReference type="ChEBI" id="CHEBI:78435"/>
        <dbReference type="EC" id="2.4.99.28"/>
    </reaction>
</comment>
<keyword evidence="17" id="KW-0511">Multifunctional enzyme</keyword>
<dbReference type="Gene3D" id="3.30.2060.10">
    <property type="entry name" value="Penicillin-binding protein 1b domain"/>
    <property type="match status" value="1"/>
</dbReference>
<keyword evidence="8" id="KW-0121">Carboxypeptidase</keyword>
<evidence type="ECO:0000256" key="15">
    <source>
        <dbReference type="ARBA" id="ARBA00023136"/>
    </source>
</evidence>
<sequence>MLYLSPFVVAAGVGYLAYVDHIVRQQFEGKRWSLPARVYASPVELFAGGELNGERLQWLLEQLKYRNDPNLSSQGTYFRRGSEYTLKTRDFQFWDKLETSRTIRVRFDSGQISAVTDSGNHKSLALVRLDPVQIGSFYPALKEDRILIKLNQAPELLLKALFSVEDRDFYGHFGVSPRGILRATWANIRAGGIVQGGSTLTQQLVKNFFLSSERTLLRKLNELVMALILEARYSKDEILEAYLNEIYLGQDGARAIHGFGLASQYYFSRSPDELELHHIALLVSLVRGPSYYDPFRWPDKARKRRDLVLTEMVEQGQIAANLAEQAKAKPLDVIKNPHQAISRYPAFLDLVKRQLQQEYRPEDLTSEGLKLFTTLDIFAQHYLESAVDTTLKKLDKQTRTTQLETAVVITRRATGEVAALMGSRNPENSGFNRALDAERQVGSLYKPVVYLTALENWQRYTLTSPLQDTAVRIRNPGGRPWAPKNYDNREHGIIPLHTALAHSFNLATVNLGMDVGVARTAEMLRRLGVEKSVELVPSLLLGTAALTPFEVAQMYQTLASDGFLVPLRAIQAVVSQDGKTLQRYGLSVKQSIDSAAVFLVDSILQEVMRDGTGKSAYAYLPANFDSAGKTGTTNELRDSWFAGFTGDYLGVVWVGRDDNQSAKLTGAQGALPVWASTMQKVSRQPLELEPPENIEFIWIDRATGLRSDEICPTAIRYPFIAGSAPTDFSPCGRPPSPPEGVESWIRRLF</sequence>
<evidence type="ECO:0000256" key="10">
    <source>
        <dbReference type="ARBA" id="ARBA00022676"/>
    </source>
</evidence>
<proteinExistence type="inferred from homology"/>
<dbReference type="GO" id="GO:0008955">
    <property type="term" value="F:peptidoglycan glycosyltransferase activity"/>
    <property type="evidence" value="ECO:0007669"/>
    <property type="project" value="UniProtKB-UniRule"/>
</dbReference>
<evidence type="ECO:0000256" key="14">
    <source>
        <dbReference type="ARBA" id="ARBA00022984"/>
    </source>
</evidence>
<dbReference type="NCBIfam" id="TIGR02071">
    <property type="entry name" value="PBP_1b"/>
    <property type="match status" value="1"/>
</dbReference>
<evidence type="ECO:0000256" key="6">
    <source>
        <dbReference type="ARBA" id="ARBA00018637"/>
    </source>
</evidence>
<dbReference type="FunFam" id="1.10.3810.10:FF:000001">
    <property type="entry name" value="Penicillin-binding protein 1A"/>
    <property type="match status" value="1"/>
</dbReference>
<dbReference type="InterPro" id="IPR050396">
    <property type="entry name" value="Glycosyltr_51/Transpeptidase"/>
</dbReference>
<keyword evidence="13 23" id="KW-0133">Cell shape</keyword>
<dbReference type="GO" id="GO:0046677">
    <property type="term" value="P:response to antibiotic"/>
    <property type="evidence" value="ECO:0007669"/>
    <property type="project" value="UniProtKB-UniRule"/>
</dbReference>
<keyword evidence="9" id="KW-0645">Protease</keyword>
<dbReference type="RefSeq" id="WP_232020461.1">
    <property type="nucleotide sequence ID" value="NZ_AP017928.1"/>
</dbReference>
<evidence type="ECO:0000256" key="11">
    <source>
        <dbReference type="ARBA" id="ARBA00022679"/>
    </source>
</evidence>
<dbReference type="InterPro" id="IPR001264">
    <property type="entry name" value="Glyco_trans_51"/>
</dbReference>
<feature type="active site" description="Acyl-ester intermediate; for transpeptidase activity" evidence="24">
    <location>
        <position position="443"/>
    </location>
</feature>
<gene>
    <name evidence="28" type="ORF">sS8_5609</name>
</gene>
<dbReference type="InterPro" id="IPR028166">
    <property type="entry name" value="UB2H"/>
</dbReference>
<dbReference type="Gene3D" id="1.10.3810.10">
    <property type="entry name" value="Biosynthetic peptidoglycan transglycosylase-like"/>
    <property type="match status" value="1"/>
</dbReference>
<keyword evidence="29" id="KW-1185">Reference proteome</keyword>
<keyword evidence="14 23" id="KW-0573">Peptidoglycan synthesis</keyword>
<evidence type="ECO:0000256" key="23">
    <source>
        <dbReference type="PIRNR" id="PIRNR002799"/>
    </source>
</evidence>
<evidence type="ECO:0000256" key="3">
    <source>
        <dbReference type="ARBA" id="ARBA00004752"/>
    </source>
</evidence>
<dbReference type="PIRSF" id="PIRSF002799">
    <property type="entry name" value="PBP_1b"/>
    <property type="match status" value="1"/>
</dbReference>
<dbReference type="InterPro" id="IPR036950">
    <property type="entry name" value="PBP_transglycosylase"/>
</dbReference>
<protein>
    <recommendedName>
        <fullName evidence="6 22">Penicillin-binding protein 1B</fullName>
        <shortName evidence="23">PBP-1b</shortName>
        <shortName evidence="23">PBP1b</shortName>
    </recommendedName>
    <alternativeName>
        <fullName evidence="19 23">Murein polymerase</fullName>
    </alternativeName>
</protein>
<keyword evidence="10 23" id="KW-0328">Glycosyltransferase</keyword>
<evidence type="ECO:0000256" key="17">
    <source>
        <dbReference type="ARBA" id="ARBA00023268"/>
    </source>
</evidence>
<feature type="active site" description="Proton donor; for transglycosylase activity" evidence="24">
    <location>
        <position position="165"/>
    </location>
</feature>
<evidence type="ECO:0000256" key="24">
    <source>
        <dbReference type="PIRSR" id="PIRSR002799-1"/>
    </source>
</evidence>
<comment type="pathway">
    <text evidence="3 23">Cell wall biogenesis; peptidoglycan biosynthesis.</text>
</comment>
<evidence type="ECO:0000256" key="8">
    <source>
        <dbReference type="ARBA" id="ARBA00022645"/>
    </source>
</evidence>
<evidence type="ECO:0000256" key="16">
    <source>
        <dbReference type="ARBA" id="ARBA00023251"/>
    </source>
</evidence>
<dbReference type="UniPathway" id="UPA00219"/>
<evidence type="ECO:0000256" key="5">
    <source>
        <dbReference type="ARBA" id="ARBA00007739"/>
    </source>
</evidence>
<evidence type="ECO:0000259" key="25">
    <source>
        <dbReference type="Pfam" id="PF00905"/>
    </source>
</evidence>
<organism evidence="28 29">
    <name type="scientific">Methylocaldum marinum</name>
    <dbReference type="NCBI Taxonomy" id="1432792"/>
    <lineage>
        <taxon>Bacteria</taxon>
        <taxon>Pseudomonadati</taxon>
        <taxon>Pseudomonadota</taxon>
        <taxon>Gammaproteobacteria</taxon>
        <taxon>Methylococcales</taxon>
        <taxon>Methylococcaceae</taxon>
        <taxon>Methylocaldum</taxon>
    </lineage>
</organism>
<dbReference type="Pfam" id="PF14814">
    <property type="entry name" value="UB2H"/>
    <property type="match status" value="1"/>
</dbReference>
<evidence type="ECO:0000256" key="7">
    <source>
        <dbReference type="ARBA" id="ARBA00022475"/>
    </source>
</evidence>
<keyword evidence="15" id="KW-0472">Membrane</keyword>
<dbReference type="AlphaFoldDB" id="A0A286P4E8"/>
<evidence type="ECO:0000256" key="2">
    <source>
        <dbReference type="ARBA" id="ARBA00004236"/>
    </source>
</evidence>
<dbReference type="SUPFAM" id="SSF56601">
    <property type="entry name" value="beta-lactamase/transpeptidase-like"/>
    <property type="match status" value="1"/>
</dbReference>
<accession>A0A286P4E8</accession>
<evidence type="ECO:0000256" key="4">
    <source>
        <dbReference type="ARBA" id="ARBA00007090"/>
    </source>
</evidence>
<evidence type="ECO:0000256" key="18">
    <source>
        <dbReference type="ARBA" id="ARBA00023316"/>
    </source>
</evidence>
<dbReference type="GO" id="GO:0009002">
    <property type="term" value="F:serine-type D-Ala-D-Ala carboxypeptidase activity"/>
    <property type="evidence" value="ECO:0007669"/>
    <property type="project" value="UniProtKB-EC"/>
</dbReference>
<dbReference type="EMBL" id="AP017928">
    <property type="protein sequence ID" value="BBA37526.1"/>
    <property type="molecule type" value="Genomic_DNA"/>
</dbReference>
<dbReference type="SUPFAM" id="SSF53955">
    <property type="entry name" value="Lysozyme-like"/>
    <property type="match status" value="1"/>
</dbReference>
<dbReference type="Pfam" id="PF00905">
    <property type="entry name" value="Transpeptidase"/>
    <property type="match status" value="1"/>
</dbReference>
<evidence type="ECO:0000313" key="28">
    <source>
        <dbReference type="EMBL" id="BBA37526.1"/>
    </source>
</evidence>
<evidence type="ECO:0000256" key="20">
    <source>
        <dbReference type="ARBA" id="ARBA00034000"/>
    </source>
</evidence>
<dbReference type="NCBIfam" id="TIGR02074">
    <property type="entry name" value="PBP_1a_fam"/>
    <property type="match status" value="1"/>
</dbReference>
<name>A0A286P4E8_9GAMM</name>
<keyword evidence="7" id="KW-1003">Cell membrane</keyword>
<dbReference type="Gene3D" id="3.40.710.10">
    <property type="entry name" value="DD-peptidase/beta-lactamase superfamily"/>
    <property type="match status" value="1"/>
</dbReference>
<dbReference type="PANTHER" id="PTHR32282">
    <property type="entry name" value="BINDING PROTEIN TRANSPEPTIDASE, PUTATIVE-RELATED"/>
    <property type="match status" value="1"/>
</dbReference>
<feature type="domain" description="Glycosyl transferase family 51" evidence="26">
    <location>
        <begin position="142"/>
        <end position="312"/>
    </location>
</feature>
<keyword evidence="18 23" id="KW-0961">Cell wall biogenesis/degradation</keyword>
<evidence type="ECO:0000256" key="22">
    <source>
        <dbReference type="NCBIfam" id="TIGR02071"/>
    </source>
</evidence>
<dbReference type="Proteomes" id="UP000266313">
    <property type="component" value="Chromosome"/>
</dbReference>
<evidence type="ECO:0000259" key="26">
    <source>
        <dbReference type="Pfam" id="PF00912"/>
    </source>
</evidence>
<comment type="function">
    <text evidence="1 23">Cell wall formation. Synthesis of cross-linked peptidoglycan from the lipid intermediates. The enzyme has a penicillin-insensitive transglycosylase N-terminal domain (formation of linear glycan strands) and a penicillin-sensitive transpeptidase C-terminal domain (cross-linking of the peptide subunits).</text>
</comment>
<feature type="domain" description="Bifunctional transglycosylase second" evidence="27">
    <location>
        <begin position="45"/>
        <end position="129"/>
    </location>
</feature>
<evidence type="ECO:0000256" key="12">
    <source>
        <dbReference type="ARBA" id="ARBA00022801"/>
    </source>
</evidence>
<dbReference type="InterPro" id="IPR011813">
    <property type="entry name" value="PBP_1b"/>
</dbReference>
<dbReference type="GO" id="GO:0005886">
    <property type="term" value="C:plasma membrane"/>
    <property type="evidence" value="ECO:0007669"/>
    <property type="project" value="UniProtKB-SubCell"/>
</dbReference>
<dbReference type="GO" id="GO:0008658">
    <property type="term" value="F:penicillin binding"/>
    <property type="evidence" value="ECO:0007669"/>
    <property type="project" value="UniProtKB-UniRule"/>
</dbReference>
<comment type="similarity">
    <text evidence="5 23">In the N-terminal section; belongs to the glycosyltransferase 51 family.</text>
</comment>
<evidence type="ECO:0000256" key="1">
    <source>
        <dbReference type="ARBA" id="ARBA00002624"/>
    </source>
</evidence>
<dbReference type="InterPro" id="IPR001460">
    <property type="entry name" value="PCN-bd_Tpept"/>
</dbReference>
<dbReference type="KEGG" id="mmai:sS8_5609"/>
<keyword evidence="16" id="KW-0046">Antibiotic resistance</keyword>
<evidence type="ECO:0000256" key="13">
    <source>
        <dbReference type="ARBA" id="ARBA00022960"/>
    </source>
</evidence>
<evidence type="ECO:0000313" key="29">
    <source>
        <dbReference type="Proteomes" id="UP000266313"/>
    </source>
</evidence>
<keyword evidence="11 23" id="KW-0808">Transferase</keyword>
<dbReference type="GO" id="GO:0071555">
    <property type="term" value="P:cell wall organization"/>
    <property type="evidence" value="ECO:0007669"/>
    <property type="project" value="UniProtKB-UniRule"/>
</dbReference>
<dbReference type="PANTHER" id="PTHR32282:SF11">
    <property type="entry name" value="PENICILLIN-BINDING PROTEIN 1B"/>
    <property type="match status" value="1"/>
</dbReference>
<evidence type="ECO:0000256" key="21">
    <source>
        <dbReference type="ARBA" id="ARBA00049902"/>
    </source>
</evidence>
<dbReference type="GO" id="GO:0009252">
    <property type="term" value="P:peptidoglycan biosynthetic process"/>
    <property type="evidence" value="ECO:0007669"/>
    <property type="project" value="UniProtKB-UniRule"/>
</dbReference>
<dbReference type="InterPro" id="IPR012338">
    <property type="entry name" value="Beta-lactam/transpept-like"/>
</dbReference>
<dbReference type="GO" id="GO:0030288">
    <property type="term" value="C:outer membrane-bounded periplasmic space"/>
    <property type="evidence" value="ECO:0007669"/>
    <property type="project" value="TreeGrafter"/>
</dbReference>
<dbReference type="Pfam" id="PF00912">
    <property type="entry name" value="Transgly"/>
    <property type="match status" value="1"/>
</dbReference>
<keyword evidence="12" id="KW-0378">Hydrolase</keyword>
<comment type="catalytic activity">
    <reaction evidence="20">
        <text>Preferential cleavage: (Ac)2-L-Lys-D-Ala-|-D-Ala. Also transpeptidation of peptidyl-alanyl moieties that are N-acyl substituents of D-alanine.</text>
        <dbReference type="EC" id="3.4.16.4"/>
    </reaction>
</comment>
<evidence type="ECO:0000256" key="19">
    <source>
        <dbReference type="ARBA" id="ARBA00032454"/>
    </source>
</evidence>
<dbReference type="InterPro" id="IPR023346">
    <property type="entry name" value="Lysozyme-like_dom_sf"/>
</dbReference>
<dbReference type="GO" id="GO:0006508">
    <property type="term" value="P:proteolysis"/>
    <property type="evidence" value="ECO:0007669"/>
    <property type="project" value="UniProtKB-KW"/>
</dbReference>
<comment type="subcellular location">
    <subcellularLocation>
        <location evidence="2">Cell membrane</location>
    </subcellularLocation>
</comment>
<dbReference type="GO" id="GO:0008360">
    <property type="term" value="P:regulation of cell shape"/>
    <property type="evidence" value="ECO:0007669"/>
    <property type="project" value="UniProtKB-UniRule"/>
</dbReference>